<evidence type="ECO:0000256" key="6">
    <source>
        <dbReference type="SAM" id="Phobius"/>
    </source>
</evidence>
<feature type="transmembrane region" description="Helical" evidence="6">
    <location>
        <begin position="32"/>
        <end position="52"/>
    </location>
</feature>
<feature type="compositionally biased region" description="Acidic residues" evidence="5">
    <location>
        <begin position="566"/>
        <end position="581"/>
    </location>
</feature>
<dbReference type="InterPro" id="IPR017871">
    <property type="entry name" value="ABC_transporter-like_CS"/>
</dbReference>
<dbReference type="PROSITE" id="PS00211">
    <property type="entry name" value="ABC_TRANSPORTER_1"/>
    <property type="match status" value="1"/>
</dbReference>
<dbReference type="Pfam" id="PF00664">
    <property type="entry name" value="ABC_membrane"/>
    <property type="match status" value="1"/>
</dbReference>
<evidence type="ECO:0000256" key="1">
    <source>
        <dbReference type="ARBA" id="ARBA00004651"/>
    </source>
</evidence>
<dbReference type="PANTHER" id="PTHR43394">
    <property type="entry name" value="ATP-DEPENDENT PERMEASE MDL1, MITOCHONDRIAL"/>
    <property type="match status" value="1"/>
</dbReference>
<feature type="region of interest" description="Disordered" evidence="5">
    <location>
        <begin position="560"/>
        <end position="595"/>
    </location>
</feature>
<evidence type="ECO:0000256" key="4">
    <source>
        <dbReference type="ARBA" id="ARBA00023136"/>
    </source>
</evidence>
<name>A0AB39RP26_9ACTN</name>
<dbReference type="InterPro" id="IPR036640">
    <property type="entry name" value="ABC1_TM_sf"/>
</dbReference>
<keyword evidence="3 6" id="KW-1133">Transmembrane helix</keyword>
<evidence type="ECO:0000256" key="3">
    <source>
        <dbReference type="ARBA" id="ARBA00022989"/>
    </source>
</evidence>
<feature type="domain" description="ABC transporter" evidence="7">
    <location>
        <begin position="296"/>
        <end position="562"/>
    </location>
</feature>
<dbReference type="SUPFAM" id="SSF52540">
    <property type="entry name" value="P-loop containing nucleoside triphosphate hydrolases"/>
    <property type="match status" value="1"/>
</dbReference>
<evidence type="ECO:0000256" key="5">
    <source>
        <dbReference type="SAM" id="MobiDB-lite"/>
    </source>
</evidence>
<dbReference type="Gene3D" id="3.40.50.300">
    <property type="entry name" value="P-loop containing nucleotide triphosphate hydrolases"/>
    <property type="match status" value="1"/>
</dbReference>
<dbReference type="GO" id="GO:0015421">
    <property type="term" value="F:ABC-type oligopeptide transporter activity"/>
    <property type="evidence" value="ECO:0007669"/>
    <property type="project" value="TreeGrafter"/>
</dbReference>
<proteinExistence type="predicted"/>
<dbReference type="InterPro" id="IPR027417">
    <property type="entry name" value="P-loop_NTPase"/>
</dbReference>
<dbReference type="GO" id="GO:0005524">
    <property type="term" value="F:ATP binding"/>
    <property type="evidence" value="ECO:0007669"/>
    <property type="project" value="InterPro"/>
</dbReference>
<feature type="transmembrane region" description="Helical" evidence="6">
    <location>
        <begin position="141"/>
        <end position="164"/>
    </location>
</feature>
<dbReference type="InterPro" id="IPR003439">
    <property type="entry name" value="ABC_transporter-like_ATP-bd"/>
</dbReference>
<evidence type="ECO:0000256" key="2">
    <source>
        <dbReference type="ARBA" id="ARBA00022692"/>
    </source>
</evidence>
<dbReference type="Gene3D" id="1.20.1560.10">
    <property type="entry name" value="ABC transporter type 1, transmembrane domain"/>
    <property type="match status" value="1"/>
</dbReference>
<reference evidence="9" key="1">
    <citation type="submission" date="2024-07" db="EMBL/GenBank/DDBJ databases">
        <authorList>
            <person name="Yu S.T."/>
        </authorList>
    </citation>
    <scope>NUCLEOTIDE SEQUENCE</scope>
    <source>
        <strain evidence="9">R41</strain>
    </source>
</reference>
<dbReference type="PROSITE" id="PS50929">
    <property type="entry name" value="ABC_TM1F"/>
    <property type="match status" value="1"/>
</dbReference>
<dbReference type="GO" id="GO:0016887">
    <property type="term" value="F:ATP hydrolysis activity"/>
    <property type="evidence" value="ECO:0007669"/>
    <property type="project" value="InterPro"/>
</dbReference>
<dbReference type="Pfam" id="PF00005">
    <property type="entry name" value="ABC_tran"/>
    <property type="match status" value="1"/>
</dbReference>
<protein>
    <submittedName>
        <fullName evidence="9">ABC transporter transmembrane domain-containing protein</fullName>
    </submittedName>
</protein>
<accession>A0AB39RP26</accession>
<feature type="domain" description="ABC transmembrane type-1" evidence="8">
    <location>
        <begin position="32"/>
        <end position="313"/>
    </location>
</feature>
<keyword evidence="2 6" id="KW-0812">Transmembrane</keyword>
<feature type="transmembrane region" description="Helical" evidence="6">
    <location>
        <begin position="253"/>
        <end position="274"/>
    </location>
</feature>
<comment type="subcellular location">
    <subcellularLocation>
        <location evidence="1">Cell membrane</location>
        <topology evidence="1">Multi-pass membrane protein</topology>
    </subcellularLocation>
</comment>
<gene>
    <name evidence="9" type="ORF">AB5J53_33235</name>
</gene>
<dbReference type="PROSITE" id="PS50893">
    <property type="entry name" value="ABC_TRANSPORTER_2"/>
    <property type="match status" value="1"/>
</dbReference>
<dbReference type="CDD" id="cd07346">
    <property type="entry name" value="ABC_6TM_exporters"/>
    <property type="match status" value="1"/>
</dbReference>
<evidence type="ECO:0000313" key="9">
    <source>
        <dbReference type="EMBL" id="XDQ56193.1"/>
    </source>
</evidence>
<keyword evidence="4 6" id="KW-0472">Membrane</keyword>
<evidence type="ECO:0000259" key="8">
    <source>
        <dbReference type="PROSITE" id="PS50929"/>
    </source>
</evidence>
<dbReference type="AlphaFoldDB" id="A0AB39RP26"/>
<feature type="transmembrane region" description="Helical" evidence="6">
    <location>
        <begin position="68"/>
        <end position="88"/>
    </location>
</feature>
<feature type="transmembrane region" description="Helical" evidence="6">
    <location>
        <begin position="290"/>
        <end position="311"/>
    </location>
</feature>
<dbReference type="PANTHER" id="PTHR43394:SF1">
    <property type="entry name" value="ATP-BINDING CASSETTE SUB-FAMILY B MEMBER 10, MITOCHONDRIAL"/>
    <property type="match status" value="1"/>
</dbReference>
<dbReference type="RefSeq" id="WP_369249298.1">
    <property type="nucleotide sequence ID" value="NZ_CP163443.1"/>
</dbReference>
<sequence>MIDAYEDPGTPDCRGGWRYLWWLITRQAGRSAAGALIASVWMALLALTPYLLSRAIDDGLEPGDQSALVGWTAAVLAIGVFNAWLGVMRHRTMTKLRMDANFRTVKVVVEHSTRLGAALSRQVGAGEVVTIGVGDVQTISVSLTVVGPGLAAVFTYGVVAVLLLSVSLQLAVVILLGVPLIAVLIGPLMRRLQGTETEYRERQGVLTARIGDLAGGLRVLNGLGGKGLFADAFRRDSQALRAQGYRVGSATSWLQALGTGLPTLFLSVVTWLAARLTAQGDITVGELVSVYGYVAVLVMPVAFVIECGYQLSRGVVAARRVARFLALQPAASRADALDAPSSPAALHDPESGVRVVPGQLTALVGARPAESAAVVDRLGRYAQSAVTWGGVRLDEIALPQVRERILVADNEADLFAGTLRELVSGSREHDDEAVARAVHAAVADDIVLGLPDGLDSAVDAQGRSLSGGQRQRVRLVRALLADPEVLLAVEPTSALDAHTEAAVAARLRTARSGRTTVVTSTSPLLLDQVDTVCFLVDGKVTAVGTHRDLLDGEPGYRALVARDTDLEADSEPEADAEPEADTDPRSAVDAEEAVR</sequence>
<feature type="transmembrane region" description="Helical" evidence="6">
    <location>
        <begin position="170"/>
        <end position="189"/>
    </location>
</feature>
<feature type="compositionally biased region" description="Basic and acidic residues" evidence="5">
    <location>
        <begin position="582"/>
        <end position="595"/>
    </location>
</feature>
<dbReference type="GO" id="GO:0005886">
    <property type="term" value="C:plasma membrane"/>
    <property type="evidence" value="ECO:0007669"/>
    <property type="project" value="UniProtKB-SubCell"/>
</dbReference>
<dbReference type="EMBL" id="CP163443">
    <property type="protein sequence ID" value="XDQ56193.1"/>
    <property type="molecule type" value="Genomic_DNA"/>
</dbReference>
<evidence type="ECO:0000259" key="7">
    <source>
        <dbReference type="PROSITE" id="PS50893"/>
    </source>
</evidence>
<dbReference type="InterPro" id="IPR039421">
    <property type="entry name" value="Type_1_exporter"/>
</dbReference>
<dbReference type="SUPFAM" id="SSF90123">
    <property type="entry name" value="ABC transporter transmembrane region"/>
    <property type="match status" value="1"/>
</dbReference>
<dbReference type="InterPro" id="IPR011527">
    <property type="entry name" value="ABC1_TM_dom"/>
</dbReference>
<organism evidence="9">
    <name type="scientific">Streptomyces sp. R41</name>
    <dbReference type="NCBI Taxonomy" id="3238632"/>
    <lineage>
        <taxon>Bacteria</taxon>
        <taxon>Bacillati</taxon>
        <taxon>Actinomycetota</taxon>
        <taxon>Actinomycetes</taxon>
        <taxon>Kitasatosporales</taxon>
        <taxon>Streptomycetaceae</taxon>
        <taxon>Streptomyces</taxon>
    </lineage>
</organism>